<evidence type="ECO:0000313" key="3">
    <source>
        <dbReference type="Proteomes" id="UP000215256"/>
    </source>
</evidence>
<dbReference type="PANTHER" id="PTHR43437:SF3">
    <property type="entry name" value="HYDROXYACYL-THIOESTER DEHYDRATASE TYPE 2, MITOCHONDRIAL"/>
    <property type="match status" value="1"/>
</dbReference>
<dbReference type="CDD" id="cd03449">
    <property type="entry name" value="R_hydratase"/>
    <property type="match status" value="1"/>
</dbReference>
<dbReference type="Pfam" id="PF01575">
    <property type="entry name" value="MaoC_dehydratas"/>
    <property type="match status" value="1"/>
</dbReference>
<dbReference type="GO" id="GO:0019171">
    <property type="term" value="F:(3R)-hydroxyacyl-[acyl-carrier-protein] dehydratase activity"/>
    <property type="evidence" value="ECO:0007669"/>
    <property type="project" value="TreeGrafter"/>
</dbReference>
<reference evidence="2 3" key="1">
    <citation type="submission" date="2017-07" db="EMBL/GenBank/DDBJ databases">
        <title>Phylogenetic study on the rhizospheric bacterium Ochrobactrum sp. A44.</title>
        <authorList>
            <person name="Krzyzanowska D.M."/>
            <person name="Ossowicki A."/>
            <person name="Rajewska M."/>
            <person name="Maciag T."/>
            <person name="Kaczynski Z."/>
            <person name="Czerwicka M."/>
            <person name="Jafra S."/>
        </authorList>
    </citation>
    <scope>NUCLEOTIDE SEQUENCE [LARGE SCALE GENOMIC DNA]</scope>
    <source>
        <strain evidence="2 3">A44</strain>
        <plasmid evidence="2 3">unnamed1</plasmid>
    </source>
</reference>
<dbReference type="Gene3D" id="3.10.129.10">
    <property type="entry name" value="Hotdog Thioesterase"/>
    <property type="match status" value="1"/>
</dbReference>
<dbReference type="PANTHER" id="PTHR43437">
    <property type="entry name" value="HYDROXYACYL-THIOESTER DEHYDRATASE TYPE 2, MITOCHONDRIAL-RELATED"/>
    <property type="match status" value="1"/>
</dbReference>
<evidence type="ECO:0000313" key="2">
    <source>
        <dbReference type="EMBL" id="ASV88130.1"/>
    </source>
</evidence>
<proteinExistence type="predicted"/>
<dbReference type="SUPFAM" id="SSF54637">
    <property type="entry name" value="Thioesterase/thiol ester dehydrase-isomerase"/>
    <property type="match status" value="1"/>
</dbReference>
<dbReference type="Proteomes" id="UP000215256">
    <property type="component" value="Plasmid unnamed1"/>
</dbReference>
<dbReference type="InterPro" id="IPR050965">
    <property type="entry name" value="UPF0336/Enoyl-CoA_hydratase"/>
</dbReference>
<dbReference type="InterPro" id="IPR029069">
    <property type="entry name" value="HotDog_dom_sf"/>
</dbReference>
<dbReference type="RefSeq" id="WP_095448596.1">
    <property type="nucleotide sequence ID" value="NZ_CP022605.1"/>
</dbReference>
<keyword evidence="2" id="KW-0614">Plasmid</keyword>
<dbReference type="OrthoDB" id="9800237at2"/>
<accession>A0A248UNK0</accession>
<evidence type="ECO:0000259" key="1">
    <source>
        <dbReference type="Pfam" id="PF01575"/>
    </source>
</evidence>
<organism evidence="2 3">
    <name type="scientific">Ochrobactrum quorumnocens</name>
    <dbReference type="NCBI Taxonomy" id="271865"/>
    <lineage>
        <taxon>Bacteria</taxon>
        <taxon>Pseudomonadati</taxon>
        <taxon>Pseudomonadota</taxon>
        <taxon>Alphaproteobacteria</taxon>
        <taxon>Hyphomicrobiales</taxon>
        <taxon>Brucellaceae</taxon>
        <taxon>Brucella/Ochrobactrum group</taxon>
        <taxon>Ochrobactrum</taxon>
    </lineage>
</organism>
<gene>
    <name evidence="2" type="ORF">CES85_3523</name>
</gene>
<dbReference type="AlphaFoldDB" id="A0A248UNK0"/>
<dbReference type="KEGG" id="och:CES85_3523"/>
<dbReference type="InterPro" id="IPR002539">
    <property type="entry name" value="MaoC-like_dom"/>
</dbReference>
<name>A0A248UNK0_9HYPH</name>
<dbReference type="EMBL" id="CP022605">
    <property type="protein sequence ID" value="ASV88130.1"/>
    <property type="molecule type" value="Genomic_DNA"/>
</dbReference>
<sequence>MTEVKQDGWAGVLKGKPKVGAAAERSRRTTMQDIETFSDMTGDRNPLHYDRELAEASIFGKLIVQGGVTSGLLNAAVAEDLPGPGTVFLGVEWKFVKAVGVNELITARVEIVEVRDDKPICKINTSIRNEVGEICLSGTATVYTVPLAKR</sequence>
<geneLocation type="plasmid" evidence="2 3">
    <name>unnamed1</name>
</geneLocation>
<feature type="domain" description="MaoC-like" evidence="1">
    <location>
        <begin position="22"/>
        <end position="120"/>
    </location>
</feature>
<dbReference type="GO" id="GO:0006633">
    <property type="term" value="P:fatty acid biosynthetic process"/>
    <property type="evidence" value="ECO:0007669"/>
    <property type="project" value="TreeGrafter"/>
</dbReference>
<protein>
    <submittedName>
        <fullName evidence="2">MaoC like domain protein</fullName>
    </submittedName>
</protein>